<feature type="coiled-coil region" evidence="1">
    <location>
        <begin position="578"/>
        <end position="605"/>
    </location>
</feature>
<dbReference type="VEuPathDB" id="FungiDB:PNEG_00563"/>
<dbReference type="RefSeq" id="XP_007872456.2">
    <property type="nucleotide sequence ID" value="XM_007874265.2"/>
</dbReference>
<evidence type="ECO:0000259" key="4">
    <source>
        <dbReference type="Pfam" id="PF12373"/>
    </source>
</evidence>
<dbReference type="GeneID" id="19894261"/>
<reference evidence="6" key="1">
    <citation type="journal article" date="2016" name="Nat. Commun.">
        <title>Genome analysis of three Pneumocystis species reveals adaptation mechanisms to life exclusively in mammalian hosts.</title>
        <authorList>
            <person name="Ma L."/>
            <person name="Chen Z."/>
            <person name="Huang D.W."/>
            <person name="Kutty G."/>
            <person name="Ishihara M."/>
            <person name="Wang H."/>
            <person name="Abouelleil A."/>
            <person name="Bishop L."/>
            <person name="Davey E."/>
            <person name="Deng R."/>
            <person name="Deng X."/>
            <person name="Fan L."/>
            <person name="Fantoni G."/>
            <person name="Fitzgerald M."/>
            <person name="Gogineni E."/>
            <person name="Goldberg J.M."/>
            <person name="Handley G."/>
            <person name="Hu X."/>
            <person name="Huber C."/>
            <person name="Jiao X."/>
            <person name="Jones K."/>
            <person name="Levin J.Z."/>
            <person name="Liu Y."/>
            <person name="Macdonald P."/>
            <person name="Melnikov A."/>
            <person name="Raley C."/>
            <person name="Sassi M."/>
            <person name="Sherman B.T."/>
            <person name="Song X."/>
            <person name="Sykes S."/>
            <person name="Tran B."/>
            <person name="Walsh L."/>
            <person name="Xia Y."/>
            <person name="Yang J."/>
            <person name="Young S."/>
            <person name="Zeng Q."/>
            <person name="Zheng X."/>
            <person name="Stephens R."/>
            <person name="Nusbaum C."/>
            <person name="Birren B.W."/>
            <person name="Azadi P."/>
            <person name="Lempicki R.A."/>
            <person name="Cuomo C.A."/>
            <person name="Kovacs J.A."/>
        </authorList>
    </citation>
    <scope>NUCLEOTIDE SEQUENCE [LARGE SCALE GENOMIC DNA]</scope>
    <source>
        <strain evidence="6">B123</strain>
    </source>
</reference>
<evidence type="ECO:0000313" key="5">
    <source>
        <dbReference type="EMBL" id="EMR11555.2"/>
    </source>
</evidence>
<dbReference type="InterPro" id="IPR021041">
    <property type="entry name" value="Maj_surf_glycoprot_2_C"/>
</dbReference>
<name>M7PCC1_PNEMU</name>
<keyword evidence="1" id="KW-0175">Coiled coil</keyword>
<dbReference type="EMBL" id="AFWA02000001">
    <property type="protein sequence ID" value="EMR11555.2"/>
    <property type="molecule type" value="Genomic_DNA"/>
</dbReference>
<accession>M7PCC1</accession>
<keyword evidence="6" id="KW-1185">Reference proteome</keyword>
<organism evidence="5 6">
    <name type="scientific">Pneumocystis murina (strain B123)</name>
    <name type="common">Mouse pneumocystis pneumonia agent</name>
    <name type="synonym">Pneumocystis carinii f. sp. muris</name>
    <dbReference type="NCBI Taxonomy" id="1069680"/>
    <lineage>
        <taxon>Eukaryota</taxon>
        <taxon>Fungi</taxon>
        <taxon>Dikarya</taxon>
        <taxon>Ascomycota</taxon>
        <taxon>Taphrinomycotina</taxon>
        <taxon>Pneumocystomycetes</taxon>
        <taxon>Pneumocystaceae</taxon>
        <taxon>Pneumocystis</taxon>
    </lineage>
</organism>
<dbReference type="Pfam" id="PF12373">
    <property type="entry name" value="Msg2_C"/>
    <property type="match status" value="1"/>
</dbReference>
<dbReference type="AlphaFoldDB" id="M7PCC1"/>
<comment type="caution">
    <text evidence="5">The sequence shown here is derived from an EMBL/GenBank/DDBJ whole genome shotgun (WGS) entry which is preliminary data.</text>
</comment>
<feature type="signal peptide" evidence="3">
    <location>
        <begin position="1"/>
        <end position="19"/>
    </location>
</feature>
<evidence type="ECO:0000313" key="6">
    <source>
        <dbReference type="Proteomes" id="UP000011958"/>
    </source>
</evidence>
<feature type="coiled-coil region" evidence="1">
    <location>
        <begin position="764"/>
        <end position="805"/>
    </location>
</feature>
<feature type="chain" id="PRO_5006963420" description="Major surface glycoprotein 2 C-terminal domain-containing protein" evidence="3">
    <location>
        <begin position="20"/>
        <end position="1079"/>
    </location>
</feature>
<evidence type="ECO:0000256" key="3">
    <source>
        <dbReference type="SAM" id="SignalP"/>
    </source>
</evidence>
<gene>
    <name evidence="5" type="ORF">PNEG_00563</name>
</gene>
<sequence length="1079" mass="123247">MINKIILIAILNLIALTYGNQSVDLSIRNSQTNALNPSFKSFIEEDIYGFILKENYDDENKCKAKLEEYCKELKDIDPELNKVNSNVKEICNNNNKEQKCKDLKLNIKENLDKISNELYVILQKSLTYEDFDKYLPRCLFLHNLTKNILEYCYLLKYNYYIRKHLKLTLELILHAVGNSIANYDDFKEKMKEICPILIQQGTNFISECFKIKESFEELNKYINYFCNSLNINLNDNELQEQCHKKLKSCYFLKNKCKKKCNELKVLCEKKNITYKPPGKDFNPIEPETTLLKIELEDFYKKMKDEGIYIGNVEATLDNILIYLSSTTTGFSGNKCRIVLSGNCDFFKFLSPEFKELCQNSRRQKCRDISKITNKCRKFKIMLYLAGFSTHFQDHIIGQDILWDKLSTSFSDKELLKFDTNCFYIQRSCRNNLLEVCKNVKIANNKKQQRQLFIKLIEGKLVEEQYNLKSKDDKLKICQKVVMEKCVTLVNSNIENFLKCLRPKEICLELEEIIFTRSKDLEQALDQARDFPKEEDCVELKKGCESIAGDLGSNNAKCVTLKERCKYLKVTKELKYVFLKDKSDSLANIQNCMKALKEKCDRLFKRGTNTFDISCALPEETCKFMVSEVKNHCSTFKNNIEKHDIVNKSKNGNETLVEEICILWDPYCDELMENCPDKLKKGDNGNEKGVCLQLKENCRPFFEKLKLENELMHELKGSLGDKTKCKKTLGKHCTEKKNQANQKFNSFCNTDKNKNVEEKVCKKLVEKIKRKCPTLENELNEEKDELKKKKDEYEKVKQESEKFAKEAKLLLSIPEQDGQGGGSKVQDGNAPKSVGPPVQPPAPAQPTPGGAPAAPAAPGGSTPSGTTNTSNVILVRRTFVSGEVSEPEKKAFVATARTLELYLELKEKCKGLKGDCGFRKDCPGCEAACTEIDKLCEGIKGLKVTPHHTVTLMTIQITTTTMITTTTTTTITTTTTATKSIHGGKVTEQCAFSQTTEIWLLRTCLHTSTLTSTSTVTSTVTLTSMRKCKPTRCTSDSSKETETQKEEEKEEKAKQNEGMKMRVPEIVKIILLGVMVIGML</sequence>
<feature type="compositionally biased region" description="Low complexity" evidence="2">
    <location>
        <begin position="846"/>
        <end position="866"/>
    </location>
</feature>
<keyword evidence="3" id="KW-0732">Signal</keyword>
<dbReference type="Proteomes" id="UP000011958">
    <property type="component" value="Unassembled WGS sequence"/>
</dbReference>
<feature type="domain" description="Major surface glycoprotein 2 C-terminal" evidence="4">
    <location>
        <begin position="870"/>
        <end position="899"/>
    </location>
</feature>
<protein>
    <recommendedName>
        <fullName evidence="4">Major surface glycoprotein 2 C-terminal domain-containing protein</fullName>
    </recommendedName>
</protein>
<feature type="region of interest" description="Disordered" evidence="2">
    <location>
        <begin position="812"/>
        <end position="868"/>
    </location>
</feature>
<dbReference type="HOGENOM" id="CLU_010455_0_0_1"/>
<dbReference type="InterPro" id="IPR003330">
    <property type="entry name" value="MSG"/>
</dbReference>
<dbReference type="STRING" id="1069680.M7PCC1"/>
<evidence type="ECO:0000256" key="1">
    <source>
        <dbReference type="SAM" id="Coils"/>
    </source>
</evidence>
<proteinExistence type="predicted"/>
<feature type="region of interest" description="Disordered" evidence="2">
    <location>
        <begin position="1029"/>
        <end position="1056"/>
    </location>
</feature>
<feature type="compositionally biased region" description="Basic and acidic residues" evidence="2">
    <location>
        <begin position="1036"/>
        <end position="1056"/>
    </location>
</feature>
<dbReference type="eggNOG" id="KOG3544">
    <property type="taxonomic scope" value="Eukaryota"/>
</dbReference>
<evidence type="ECO:0000256" key="2">
    <source>
        <dbReference type="SAM" id="MobiDB-lite"/>
    </source>
</evidence>
<dbReference type="Pfam" id="PF02349">
    <property type="entry name" value="MSG"/>
    <property type="match status" value="5"/>
</dbReference>
<feature type="compositionally biased region" description="Pro residues" evidence="2">
    <location>
        <begin position="836"/>
        <end position="845"/>
    </location>
</feature>